<name>A0A1C1CZ10_9EURO</name>
<keyword evidence="2" id="KW-1185">Reference proteome</keyword>
<dbReference type="Proteomes" id="UP000094526">
    <property type="component" value="Unassembled WGS sequence"/>
</dbReference>
<protein>
    <submittedName>
        <fullName evidence="1">Uncharacterized protein</fullName>
    </submittedName>
</protein>
<proteinExistence type="predicted"/>
<comment type="caution">
    <text evidence="1">The sequence shown here is derived from an EMBL/GenBank/DDBJ whole genome shotgun (WGS) entry which is preliminary data.</text>
</comment>
<dbReference type="EMBL" id="LGRB01000008">
    <property type="protein sequence ID" value="OCT53691.1"/>
    <property type="molecule type" value="Genomic_DNA"/>
</dbReference>
<dbReference type="AlphaFoldDB" id="A0A1C1CZ10"/>
<reference evidence="2" key="1">
    <citation type="submission" date="2015-07" db="EMBL/GenBank/DDBJ databases">
        <authorList>
            <person name="Teixeira M.M."/>
            <person name="Souza R.C."/>
            <person name="Almeida L.G."/>
            <person name="Vicente V.A."/>
            <person name="de Hoog S."/>
            <person name="Bocca A.L."/>
            <person name="de Almeida S.R."/>
            <person name="Vasconcelos A.T."/>
            <person name="Felipe M.S."/>
        </authorList>
    </citation>
    <scope>NUCLEOTIDE SEQUENCE [LARGE SCALE GENOMIC DNA]</scope>
    <source>
        <strain evidence="2">KSF</strain>
    </source>
</reference>
<sequence>MQAKLPRARGGELTHISPGPLFEEFTGSASLRVYCLSISLVNTMSHNMNIWFSWIILSLHSAQTLFRDGWLKSSWSSNVKLHGSKKSSLDRCTRCRQVKSAARVSSHREPVPRAPAGGVMMSSVTAIRLSNSAYRHRALLQGGIRRGKRDLETSNQTAELDKPVTVEQRPFRIGELARTSSADVGLRCFQAQPRYRKAVNSSSAN</sequence>
<evidence type="ECO:0000313" key="1">
    <source>
        <dbReference type="EMBL" id="OCT53691.1"/>
    </source>
</evidence>
<accession>A0A1C1CZ10</accession>
<evidence type="ECO:0000313" key="2">
    <source>
        <dbReference type="Proteomes" id="UP000094526"/>
    </source>
</evidence>
<dbReference type="VEuPathDB" id="FungiDB:CLCR_10702"/>
<gene>
    <name evidence="1" type="ORF">CLCR_10702</name>
</gene>
<organism evidence="1 2">
    <name type="scientific">Cladophialophora carrionii</name>
    <dbReference type="NCBI Taxonomy" id="86049"/>
    <lineage>
        <taxon>Eukaryota</taxon>
        <taxon>Fungi</taxon>
        <taxon>Dikarya</taxon>
        <taxon>Ascomycota</taxon>
        <taxon>Pezizomycotina</taxon>
        <taxon>Eurotiomycetes</taxon>
        <taxon>Chaetothyriomycetidae</taxon>
        <taxon>Chaetothyriales</taxon>
        <taxon>Herpotrichiellaceae</taxon>
        <taxon>Cladophialophora</taxon>
    </lineage>
</organism>